<dbReference type="EMBL" id="AHHH01000086">
    <property type="protein sequence ID" value="ESU42345.1"/>
    <property type="molecule type" value="Genomic_DNA"/>
</dbReference>
<protein>
    <submittedName>
        <fullName evidence="1">Uncharacterized protein</fullName>
    </submittedName>
</protein>
<gene>
    <name evidence="1" type="ORF">GSB_153999</name>
</gene>
<organism evidence="1 2">
    <name type="scientific">Giardia intestinalis</name>
    <name type="common">Giardia lamblia</name>
    <dbReference type="NCBI Taxonomy" id="5741"/>
    <lineage>
        <taxon>Eukaryota</taxon>
        <taxon>Metamonada</taxon>
        <taxon>Diplomonadida</taxon>
        <taxon>Hexamitidae</taxon>
        <taxon>Giardiinae</taxon>
        <taxon>Giardia</taxon>
    </lineage>
</organism>
<feature type="non-terminal residue" evidence="1">
    <location>
        <position position="1"/>
    </location>
</feature>
<evidence type="ECO:0000313" key="2">
    <source>
        <dbReference type="Proteomes" id="UP000018040"/>
    </source>
</evidence>
<reference evidence="1 2" key="2">
    <citation type="journal article" date="2013" name="Genome Biol. Evol.">
        <title>Genome sequencing of Giardia lamblia genotypes A2 and B isolates (DH and GS) and comparative analysis with the genomes of genotypes A1 and E (WB and Pig).</title>
        <authorList>
            <person name="Adam R.D."/>
            <person name="Dahlstrom E.W."/>
            <person name="Martens C.A."/>
            <person name="Bruno D.P."/>
            <person name="Barbian K.D."/>
            <person name="Ricklefs S.M."/>
            <person name="Hernandez M.M."/>
            <person name="Narla N.P."/>
            <person name="Patel R.B."/>
            <person name="Porcella S.F."/>
            <person name="Nash T.E."/>
        </authorList>
    </citation>
    <scope>NUCLEOTIDE SEQUENCE [LARGE SCALE GENOMIC DNA]</scope>
    <source>
        <strain evidence="1 2">GS</strain>
    </source>
</reference>
<evidence type="ECO:0000313" key="1">
    <source>
        <dbReference type="EMBL" id="ESU42345.1"/>
    </source>
</evidence>
<proteinExistence type="predicted"/>
<name>V6TZA9_GIAIN</name>
<accession>V6TZA9</accession>
<reference evidence="2" key="1">
    <citation type="submission" date="2012-02" db="EMBL/GenBank/DDBJ databases">
        <title>Genome sequencing of Giardia lamblia Genotypes A2 and B isolates (DH and GS) and comparative analysis with the genomes of Genotypes A1 and E (WB and Pig).</title>
        <authorList>
            <person name="Adam R."/>
            <person name="Dahlstrom E."/>
            <person name="Martens C."/>
            <person name="Bruno D."/>
            <person name="Barbian K."/>
            <person name="Porcella S.F."/>
            <person name="Nash T."/>
        </authorList>
    </citation>
    <scope>NUCLEOTIDE SEQUENCE</scope>
    <source>
        <strain evidence="2">GS</strain>
    </source>
</reference>
<dbReference type="Proteomes" id="UP000018040">
    <property type="component" value="Unassembled WGS sequence"/>
</dbReference>
<dbReference type="AlphaFoldDB" id="V6TZA9"/>
<sequence>VLMNRKDTAELSPGYFGFYDGDELVQLMEQEKEREAGKR</sequence>
<comment type="caution">
    <text evidence="1">The sequence shown here is derived from an EMBL/GenBank/DDBJ whole genome shotgun (WGS) entry which is preliminary data.</text>
</comment>